<dbReference type="SUPFAM" id="SSF158682">
    <property type="entry name" value="TerB-like"/>
    <property type="match status" value="1"/>
</dbReference>
<dbReference type="KEGG" id="thas:C6Y53_18735"/>
<organism evidence="1 2">
    <name type="scientific">Pukyongiella litopenaei</name>
    <dbReference type="NCBI Taxonomy" id="2605946"/>
    <lineage>
        <taxon>Bacteria</taxon>
        <taxon>Pseudomonadati</taxon>
        <taxon>Pseudomonadota</taxon>
        <taxon>Alphaproteobacteria</taxon>
        <taxon>Rhodobacterales</taxon>
        <taxon>Paracoccaceae</taxon>
        <taxon>Pukyongiella</taxon>
    </lineage>
</organism>
<evidence type="ECO:0000313" key="1">
    <source>
        <dbReference type="EMBL" id="AVO39528.1"/>
    </source>
</evidence>
<reference evidence="2" key="1">
    <citation type="submission" date="2018-03" db="EMBL/GenBank/DDBJ databases">
        <title>Genomic analysis of the strain SH-1 isolated from shrimp intestine.</title>
        <authorList>
            <person name="Kim Y.-S."/>
            <person name="Kim S.-E."/>
            <person name="Kim K.-H."/>
        </authorList>
    </citation>
    <scope>NUCLEOTIDE SEQUENCE [LARGE SCALE GENOMIC DNA]</scope>
    <source>
        <strain evidence="2">SH-1</strain>
    </source>
</reference>
<dbReference type="CDD" id="cd07178">
    <property type="entry name" value="terB_like_YebE"/>
    <property type="match status" value="1"/>
</dbReference>
<proteinExistence type="predicted"/>
<evidence type="ECO:0000313" key="2">
    <source>
        <dbReference type="Proteomes" id="UP000237655"/>
    </source>
</evidence>
<dbReference type="InterPro" id="IPR007486">
    <property type="entry name" value="YebE"/>
</dbReference>
<dbReference type="AlphaFoldDB" id="A0A2S0MUH6"/>
<accession>A0A2S0MUH6</accession>
<gene>
    <name evidence="1" type="ORF">C6Y53_18735</name>
</gene>
<sequence length="278" mass="27755">MSMMGTLAKLAIGYAAARGVDHLTGGKGMMGGARVAPGKARAKPAPGMGQVQDMMSSLGGGAGMASVQDMLGQLTGGGAGGLADMQKNIAAMAKQSGFDLSAILGGAPDSAAKGGLLSSQPEAGPGLAGVLAALGGAAAAGGTGTAQMIDQFKTAQAAPQAEEAAGLMLRAMIQAAKSDGEIDKAEQQKIMETLGDDADAEDIAFIRAQLAAPVDVEALAAATPAPLAAQVYSMSLMAIRLDRQGEADYLDDLARALGLNQQMVNTLHLQMGVQPLYG</sequence>
<dbReference type="Pfam" id="PF04391">
    <property type="entry name" value="DUF533"/>
    <property type="match status" value="1"/>
</dbReference>
<name>A0A2S0MUH6_9RHOB</name>
<protein>
    <submittedName>
        <fullName evidence="1">Tellurite resistance TerB family protein</fullName>
    </submittedName>
</protein>
<dbReference type="RefSeq" id="WP_106473832.1">
    <property type="nucleotide sequence ID" value="NZ_CP027665.1"/>
</dbReference>
<dbReference type="Proteomes" id="UP000237655">
    <property type="component" value="Chromosome"/>
</dbReference>
<keyword evidence="2" id="KW-1185">Reference proteome</keyword>
<dbReference type="EMBL" id="CP027665">
    <property type="protein sequence ID" value="AVO39528.1"/>
    <property type="molecule type" value="Genomic_DNA"/>
</dbReference>
<dbReference type="InterPro" id="IPR029024">
    <property type="entry name" value="TerB-like"/>
</dbReference>